<dbReference type="SUPFAM" id="SSF53756">
    <property type="entry name" value="UDP-Glycosyltransferase/glycogen phosphorylase"/>
    <property type="match status" value="1"/>
</dbReference>
<dbReference type="AlphaFoldDB" id="B9T2H6"/>
<dbReference type="eggNOG" id="KOG1192">
    <property type="taxonomic scope" value="Eukaryota"/>
</dbReference>
<reference evidence="3" key="1">
    <citation type="journal article" date="2010" name="Nat. Biotechnol.">
        <title>Draft genome sequence of the oilseed species Ricinus communis.</title>
        <authorList>
            <person name="Chan A.P."/>
            <person name="Crabtree J."/>
            <person name="Zhao Q."/>
            <person name="Lorenzi H."/>
            <person name="Orvis J."/>
            <person name="Puiu D."/>
            <person name="Melake-Berhan A."/>
            <person name="Jones K.M."/>
            <person name="Redman J."/>
            <person name="Chen G."/>
            <person name="Cahoon E.B."/>
            <person name="Gedil M."/>
            <person name="Stanke M."/>
            <person name="Haas B.J."/>
            <person name="Wortman J.R."/>
            <person name="Fraser-Liggett C.M."/>
            <person name="Ravel J."/>
            <person name="Rabinowicz P.D."/>
        </authorList>
    </citation>
    <scope>NUCLEOTIDE SEQUENCE [LARGE SCALE GENOMIC DNA]</scope>
    <source>
        <strain evidence="3">cv. Hale</strain>
    </source>
</reference>
<sequence length="58" mass="6606">MEEPAWGLKGSNCCFLWVVRKSEQSKLPGNFMETSEKGLVITWCPQMEMLAHEAIGYL</sequence>
<dbReference type="PANTHER" id="PTHR11926">
    <property type="entry name" value="GLUCOSYL/GLUCURONOSYL TRANSFERASES"/>
    <property type="match status" value="1"/>
</dbReference>
<organism evidence="2 3">
    <name type="scientific">Ricinus communis</name>
    <name type="common">Castor bean</name>
    <dbReference type="NCBI Taxonomy" id="3988"/>
    <lineage>
        <taxon>Eukaryota</taxon>
        <taxon>Viridiplantae</taxon>
        <taxon>Streptophyta</taxon>
        <taxon>Embryophyta</taxon>
        <taxon>Tracheophyta</taxon>
        <taxon>Spermatophyta</taxon>
        <taxon>Magnoliopsida</taxon>
        <taxon>eudicotyledons</taxon>
        <taxon>Gunneridae</taxon>
        <taxon>Pentapetalae</taxon>
        <taxon>rosids</taxon>
        <taxon>fabids</taxon>
        <taxon>Malpighiales</taxon>
        <taxon>Euphorbiaceae</taxon>
        <taxon>Acalyphoideae</taxon>
        <taxon>Acalypheae</taxon>
        <taxon>Ricinus</taxon>
    </lineage>
</organism>
<name>B9T2H6_RICCO</name>
<dbReference type="GO" id="GO:0016740">
    <property type="term" value="F:transferase activity"/>
    <property type="evidence" value="ECO:0007669"/>
    <property type="project" value="UniProtKB-KW"/>
</dbReference>
<dbReference type="PANTHER" id="PTHR11926:SF1553">
    <property type="entry name" value="GLYCOSYLTRANSFERASE"/>
    <property type="match status" value="1"/>
</dbReference>
<keyword evidence="3" id="KW-1185">Reference proteome</keyword>
<dbReference type="InParanoid" id="B9T2H6"/>
<evidence type="ECO:0000313" key="3">
    <source>
        <dbReference type="Proteomes" id="UP000008311"/>
    </source>
</evidence>
<dbReference type="Proteomes" id="UP000008311">
    <property type="component" value="Unassembled WGS sequence"/>
</dbReference>
<evidence type="ECO:0000256" key="1">
    <source>
        <dbReference type="ARBA" id="ARBA00009995"/>
    </source>
</evidence>
<dbReference type="EMBL" id="EQ974382">
    <property type="protein sequence ID" value="EEF29931.1"/>
    <property type="molecule type" value="Genomic_DNA"/>
</dbReference>
<gene>
    <name evidence="2" type="ORF">RCOM_0101300</name>
</gene>
<comment type="similarity">
    <text evidence="1">Belongs to the UDP-glycosyltransferase family.</text>
</comment>
<proteinExistence type="inferred from homology"/>
<accession>B9T2H6</accession>
<evidence type="ECO:0000313" key="2">
    <source>
        <dbReference type="EMBL" id="EEF29931.1"/>
    </source>
</evidence>
<dbReference type="STRING" id="3988.B9T2H6"/>
<protein>
    <submittedName>
        <fullName evidence="2">UDP-glucosyltransferase, putative</fullName>
    </submittedName>
</protein>
<dbReference type="Gene3D" id="3.40.50.2000">
    <property type="entry name" value="Glycogen Phosphorylase B"/>
    <property type="match status" value="1"/>
</dbReference>